<organism evidence="2">
    <name type="scientific">Arion vulgaris</name>
    <dbReference type="NCBI Taxonomy" id="1028688"/>
    <lineage>
        <taxon>Eukaryota</taxon>
        <taxon>Metazoa</taxon>
        <taxon>Spiralia</taxon>
        <taxon>Lophotrochozoa</taxon>
        <taxon>Mollusca</taxon>
        <taxon>Gastropoda</taxon>
        <taxon>Heterobranchia</taxon>
        <taxon>Euthyneura</taxon>
        <taxon>Panpulmonata</taxon>
        <taxon>Eupulmonata</taxon>
        <taxon>Stylommatophora</taxon>
        <taxon>Helicina</taxon>
        <taxon>Arionoidea</taxon>
        <taxon>Arionidae</taxon>
        <taxon>Arion</taxon>
    </lineage>
</organism>
<sequence>KPGNNSSSSIISSGSNGDVIRSSNGNPFQTWPKPAPLASPESPTEQHRSTTSSDKQRFSGNQTEKPWIPHRPDQAPPTKPRVPPSLNPLIAVRGHHRSISAGAVLGQKPGT</sequence>
<feature type="non-terminal residue" evidence="2">
    <location>
        <position position="1"/>
    </location>
</feature>
<accession>A0A0B6YEP1</accession>
<feature type="region of interest" description="Disordered" evidence="1">
    <location>
        <begin position="1"/>
        <end position="88"/>
    </location>
</feature>
<dbReference type="EMBL" id="HACG01007391">
    <property type="protein sequence ID" value="CEK54256.1"/>
    <property type="molecule type" value="Transcribed_RNA"/>
</dbReference>
<dbReference type="AlphaFoldDB" id="A0A0B6YEP1"/>
<feature type="compositionally biased region" description="Polar residues" evidence="1">
    <location>
        <begin position="49"/>
        <end position="64"/>
    </location>
</feature>
<reference evidence="2" key="1">
    <citation type="submission" date="2014-12" db="EMBL/GenBank/DDBJ databases">
        <title>Insight into the proteome of Arion vulgaris.</title>
        <authorList>
            <person name="Aradska J."/>
            <person name="Bulat T."/>
            <person name="Smidak R."/>
            <person name="Sarate P."/>
            <person name="Gangsoo J."/>
            <person name="Sialana F."/>
            <person name="Bilban M."/>
            <person name="Lubec G."/>
        </authorList>
    </citation>
    <scope>NUCLEOTIDE SEQUENCE</scope>
    <source>
        <tissue evidence="2">Skin</tissue>
    </source>
</reference>
<evidence type="ECO:0000313" key="2">
    <source>
        <dbReference type="EMBL" id="CEK54256.1"/>
    </source>
</evidence>
<name>A0A0B6YEP1_9EUPU</name>
<feature type="compositionally biased region" description="Low complexity" evidence="1">
    <location>
        <begin position="1"/>
        <end position="17"/>
    </location>
</feature>
<gene>
    <name evidence="2" type="primary">ORF22337</name>
</gene>
<protein>
    <submittedName>
        <fullName evidence="2">Uncharacterized protein</fullName>
    </submittedName>
</protein>
<evidence type="ECO:0000256" key="1">
    <source>
        <dbReference type="SAM" id="MobiDB-lite"/>
    </source>
</evidence>
<proteinExistence type="predicted"/>
<feature type="compositionally biased region" description="Pro residues" evidence="1">
    <location>
        <begin position="74"/>
        <end position="86"/>
    </location>
</feature>
<feature type="non-terminal residue" evidence="2">
    <location>
        <position position="111"/>
    </location>
</feature>